<evidence type="ECO:0000313" key="1">
    <source>
        <dbReference type="EMBL" id="CAI6368711.1"/>
    </source>
</evidence>
<sequence length="93" mass="10555">MLSKSGESVQEFMTTLKKLASHCEFDPFLDDALRNRLIVGLADEACQRKLLGESSLTFQKACERALDSELVRNQSNQIINKPQVNWIVENKQS</sequence>
<keyword evidence="2" id="KW-1185">Reference proteome</keyword>
<protein>
    <submittedName>
        <fullName evidence="1">Uncharacterized protein</fullName>
    </submittedName>
</protein>
<reference evidence="1 2" key="1">
    <citation type="submission" date="2023-01" db="EMBL/GenBank/DDBJ databases">
        <authorList>
            <person name="Whitehead M."/>
        </authorList>
    </citation>
    <scope>NUCLEOTIDE SEQUENCE [LARGE SCALE GENOMIC DNA]</scope>
</reference>
<dbReference type="Proteomes" id="UP001160148">
    <property type="component" value="Unassembled WGS sequence"/>
</dbReference>
<proteinExistence type="predicted"/>
<gene>
    <name evidence="1" type="ORF">MEUPH1_LOCUS23040</name>
</gene>
<dbReference type="EMBL" id="CARXXK010000005">
    <property type="protein sequence ID" value="CAI6368711.1"/>
    <property type="molecule type" value="Genomic_DNA"/>
</dbReference>
<name>A0AAV0XMT6_9HEMI</name>
<comment type="caution">
    <text evidence="1">The sequence shown here is derived from an EMBL/GenBank/DDBJ whole genome shotgun (WGS) entry which is preliminary data.</text>
</comment>
<dbReference type="AlphaFoldDB" id="A0AAV0XMT6"/>
<accession>A0AAV0XMT6</accession>
<evidence type="ECO:0000313" key="2">
    <source>
        <dbReference type="Proteomes" id="UP001160148"/>
    </source>
</evidence>
<organism evidence="1 2">
    <name type="scientific">Macrosiphum euphorbiae</name>
    <name type="common">potato aphid</name>
    <dbReference type="NCBI Taxonomy" id="13131"/>
    <lineage>
        <taxon>Eukaryota</taxon>
        <taxon>Metazoa</taxon>
        <taxon>Ecdysozoa</taxon>
        <taxon>Arthropoda</taxon>
        <taxon>Hexapoda</taxon>
        <taxon>Insecta</taxon>
        <taxon>Pterygota</taxon>
        <taxon>Neoptera</taxon>
        <taxon>Paraneoptera</taxon>
        <taxon>Hemiptera</taxon>
        <taxon>Sternorrhyncha</taxon>
        <taxon>Aphidomorpha</taxon>
        <taxon>Aphidoidea</taxon>
        <taxon>Aphididae</taxon>
        <taxon>Macrosiphini</taxon>
        <taxon>Macrosiphum</taxon>
    </lineage>
</organism>